<protein>
    <recommendedName>
        <fullName evidence="3">PH domain-containing protein</fullName>
    </recommendedName>
</protein>
<reference evidence="1 2" key="1">
    <citation type="submission" date="2024-03" db="EMBL/GenBank/DDBJ databases">
        <authorList>
            <person name="Martinez-Hernandez J."/>
        </authorList>
    </citation>
    <scope>NUCLEOTIDE SEQUENCE [LARGE SCALE GENOMIC DNA]</scope>
</reference>
<comment type="caution">
    <text evidence="1">The sequence shown here is derived from an EMBL/GenBank/DDBJ whole genome shotgun (WGS) entry which is preliminary data.</text>
</comment>
<evidence type="ECO:0000313" key="2">
    <source>
        <dbReference type="Proteomes" id="UP001497480"/>
    </source>
</evidence>
<dbReference type="AlphaFoldDB" id="A0AAV1WBF4"/>
<organism evidence="1 2">
    <name type="scientific">Lupinus luteus</name>
    <name type="common">European yellow lupine</name>
    <dbReference type="NCBI Taxonomy" id="3873"/>
    <lineage>
        <taxon>Eukaryota</taxon>
        <taxon>Viridiplantae</taxon>
        <taxon>Streptophyta</taxon>
        <taxon>Embryophyta</taxon>
        <taxon>Tracheophyta</taxon>
        <taxon>Spermatophyta</taxon>
        <taxon>Magnoliopsida</taxon>
        <taxon>eudicotyledons</taxon>
        <taxon>Gunneridae</taxon>
        <taxon>Pentapetalae</taxon>
        <taxon>rosids</taxon>
        <taxon>fabids</taxon>
        <taxon>Fabales</taxon>
        <taxon>Fabaceae</taxon>
        <taxon>Papilionoideae</taxon>
        <taxon>50 kb inversion clade</taxon>
        <taxon>genistoids sensu lato</taxon>
        <taxon>core genistoids</taxon>
        <taxon>Genisteae</taxon>
        <taxon>Lupinus</taxon>
    </lineage>
</organism>
<accession>A0AAV1WBF4</accession>
<dbReference type="Proteomes" id="UP001497480">
    <property type="component" value="Unassembled WGS sequence"/>
</dbReference>
<proteinExistence type="predicted"/>
<evidence type="ECO:0008006" key="3">
    <source>
        <dbReference type="Google" id="ProtNLM"/>
    </source>
</evidence>
<keyword evidence="2" id="KW-1185">Reference proteome</keyword>
<dbReference type="EMBL" id="CAXHTB010000005">
    <property type="protein sequence ID" value="CAL0306679.1"/>
    <property type="molecule type" value="Genomic_DNA"/>
</dbReference>
<name>A0AAV1WBF4_LUPLU</name>
<evidence type="ECO:0000313" key="1">
    <source>
        <dbReference type="EMBL" id="CAL0306679.1"/>
    </source>
</evidence>
<sequence>MDIKIEPIDISFDRTSRYYAYTVHDGNHRILTVTTDSTQTLSKWLNDLLKSTAKTNHNPILVGISAERELVDDEMI</sequence>
<gene>
    <name evidence="1" type="ORF">LLUT_LOCUS7739</name>
</gene>